<name>C8XBG8_NAKMY</name>
<dbReference type="STRING" id="479431.Namu_1021"/>
<sequence>MIIPTIDTGLETLLRTELPLPETVGDVSFESPSGTWSAQLNRVTVNLFLFGVGRSAQQPRPPVDRDQNGQAQRRRPIPMLELHYLVSAWAGVVRDEHQLLGDVMACLLQSTALAPAHLPVALPAPVQLTIEPYDNSRAKDVWATVGGAIKPSFELVVTCAADSPAFDDLAPRVARIEALVGHLREPPPGADEADPAGRRG</sequence>
<dbReference type="InterPro" id="IPR025351">
    <property type="entry name" value="Pvc16_N"/>
</dbReference>
<evidence type="ECO:0000313" key="3">
    <source>
        <dbReference type="Proteomes" id="UP000002218"/>
    </source>
</evidence>
<evidence type="ECO:0000313" key="2">
    <source>
        <dbReference type="EMBL" id="ACV77430.1"/>
    </source>
</evidence>
<feature type="domain" description="Pvc16 N-terminal" evidence="1">
    <location>
        <begin position="6"/>
        <end position="168"/>
    </location>
</feature>
<protein>
    <recommendedName>
        <fullName evidence="1">Pvc16 N-terminal domain-containing protein</fullName>
    </recommendedName>
</protein>
<keyword evidence="3" id="KW-1185">Reference proteome</keyword>
<reference evidence="2 3" key="2">
    <citation type="journal article" date="2010" name="Stand. Genomic Sci.">
        <title>Complete genome sequence of Nakamurella multipartita type strain (Y-104).</title>
        <authorList>
            <person name="Tice H."/>
            <person name="Mayilraj S."/>
            <person name="Sims D."/>
            <person name="Lapidus A."/>
            <person name="Nolan M."/>
            <person name="Lucas S."/>
            <person name="Glavina Del Rio T."/>
            <person name="Copeland A."/>
            <person name="Cheng J.F."/>
            <person name="Meincke L."/>
            <person name="Bruce D."/>
            <person name="Goodwin L."/>
            <person name="Pitluck S."/>
            <person name="Ivanova N."/>
            <person name="Mavromatis K."/>
            <person name="Ovchinnikova G."/>
            <person name="Pati A."/>
            <person name="Chen A."/>
            <person name="Palaniappan K."/>
            <person name="Land M."/>
            <person name="Hauser L."/>
            <person name="Chang Y.J."/>
            <person name="Jeffries C.D."/>
            <person name="Detter J.C."/>
            <person name="Brettin T."/>
            <person name="Rohde M."/>
            <person name="Goker M."/>
            <person name="Bristow J."/>
            <person name="Eisen J.A."/>
            <person name="Markowitz V."/>
            <person name="Hugenholtz P."/>
            <person name="Kyrpides N.C."/>
            <person name="Klenk H.P."/>
            <person name="Chen F."/>
        </authorList>
    </citation>
    <scope>NUCLEOTIDE SEQUENCE [LARGE SCALE GENOMIC DNA]</scope>
    <source>
        <strain evidence="3">ATCC 700099 / DSM 44233 / CIP 104796 / JCM 9543 / NBRC 105858 / Y-104</strain>
    </source>
</reference>
<dbReference type="InParanoid" id="C8XBG8"/>
<organism evidence="2 3">
    <name type="scientific">Nakamurella multipartita (strain ATCC 700099 / DSM 44233 / CIP 104796 / JCM 9543 / NBRC 105858 / Y-104)</name>
    <name type="common">Microsphaera multipartita</name>
    <dbReference type="NCBI Taxonomy" id="479431"/>
    <lineage>
        <taxon>Bacteria</taxon>
        <taxon>Bacillati</taxon>
        <taxon>Actinomycetota</taxon>
        <taxon>Actinomycetes</taxon>
        <taxon>Nakamurellales</taxon>
        <taxon>Nakamurellaceae</taxon>
        <taxon>Nakamurella</taxon>
    </lineage>
</organism>
<dbReference type="EMBL" id="CP001737">
    <property type="protein sequence ID" value="ACV77430.1"/>
    <property type="molecule type" value="Genomic_DNA"/>
</dbReference>
<accession>C8XBG8</accession>
<dbReference type="eggNOG" id="ENOG502ZDRH">
    <property type="taxonomic scope" value="Bacteria"/>
</dbReference>
<dbReference type="Pfam" id="PF14065">
    <property type="entry name" value="Pvc16_N"/>
    <property type="match status" value="1"/>
</dbReference>
<gene>
    <name evidence="2" type="ordered locus">Namu_1021</name>
</gene>
<dbReference type="Proteomes" id="UP000002218">
    <property type="component" value="Chromosome"/>
</dbReference>
<dbReference type="KEGG" id="nml:Namu_1021"/>
<evidence type="ECO:0000259" key="1">
    <source>
        <dbReference type="Pfam" id="PF14065"/>
    </source>
</evidence>
<proteinExistence type="predicted"/>
<dbReference type="RefSeq" id="WP_015746344.1">
    <property type="nucleotide sequence ID" value="NC_013235.1"/>
</dbReference>
<reference evidence="3" key="1">
    <citation type="submission" date="2009-09" db="EMBL/GenBank/DDBJ databases">
        <title>The complete genome of Nakamurella multipartita DSM 44233.</title>
        <authorList>
            <consortium name="US DOE Joint Genome Institute (JGI-PGF)"/>
            <person name="Lucas S."/>
            <person name="Copeland A."/>
            <person name="Lapidus A."/>
            <person name="Glavina del Rio T."/>
            <person name="Dalin E."/>
            <person name="Tice H."/>
            <person name="Bruce D."/>
            <person name="Goodwin L."/>
            <person name="Pitluck S."/>
            <person name="Kyrpides N."/>
            <person name="Mavromatis K."/>
            <person name="Ivanova N."/>
            <person name="Ovchinnikova G."/>
            <person name="Sims D."/>
            <person name="Meincke L."/>
            <person name="Brettin T."/>
            <person name="Detter J.C."/>
            <person name="Han C."/>
            <person name="Larimer F."/>
            <person name="Land M."/>
            <person name="Hauser L."/>
            <person name="Markowitz V."/>
            <person name="Cheng J.-F."/>
            <person name="Hugenholtz P."/>
            <person name="Woyke T."/>
            <person name="Wu D."/>
            <person name="Klenk H.-P."/>
            <person name="Eisen J.A."/>
        </authorList>
    </citation>
    <scope>NUCLEOTIDE SEQUENCE [LARGE SCALE GENOMIC DNA]</scope>
    <source>
        <strain evidence="3">ATCC 700099 / DSM 44233 / CIP 104796 / JCM 9543 / NBRC 105858 / Y-104</strain>
    </source>
</reference>
<dbReference type="HOGENOM" id="CLU_082097_0_0_11"/>
<dbReference type="AlphaFoldDB" id="C8XBG8"/>